<evidence type="ECO:0000256" key="1">
    <source>
        <dbReference type="SAM" id="MobiDB-lite"/>
    </source>
</evidence>
<keyword evidence="3" id="KW-1185">Reference proteome</keyword>
<accession>A0A8S1PEP0</accession>
<dbReference type="EMBL" id="CAJJDN010000075">
    <property type="protein sequence ID" value="CAD8101173.1"/>
    <property type="molecule type" value="Genomic_DNA"/>
</dbReference>
<sequence length="222" mass="25600">MGNNCCIKKNQKENNNNDTGEKEIEQTVDYKIQKGPTHINVQYKNLQSINSIAYVSCCDDRGRNAQNLLLSKNEQVSEQLIRRTNQIGQISEVNVGKVFFYFLVLPLYLGEEQQVQVLRQQLKQLAQIIIEKNLIEIAIEDVGVQRFGYPRQIVAKLIIETFANQLHKMVSLTKIDFMINDIKSKVMFEEEIQARKELLIKGDSLLKIDQSDEKSLKQPLMV</sequence>
<proteinExistence type="predicted"/>
<protein>
    <submittedName>
        <fullName evidence="2">Uncharacterized protein</fullName>
    </submittedName>
</protein>
<dbReference type="OrthoDB" id="306377at2759"/>
<comment type="caution">
    <text evidence="2">The sequence shown here is derived from an EMBL/GenBank/DDBJ whole genome shotgun (WGS) entry which is preliminary data.</text>
</comment>
<evidence type="ECO:0000313" key="3">
    <source>
        <dbReference type="Proteomes" id="UP000692954"/>
    </source>
</evidence>
<dbReference type="AlphaFoldDB" id="A0A8S1PEP0"/>
<feature type="region of interest" description="Disordered" evidence="1">
    <location>
        <begin position="1"/>
        <end position="21"/>
    </location>
</feature>
<gene>
    <name evidence="2" type="ORF">PSON_ATCC_30995.1.T0750132</name>
</gene>
<name>A0A8S1PEP0_9CILI</name>
<reference evidence="2" key="1">
    <citation type="submission" date="2021-01" db="EMBL/GenBank/DDBJ databases">
        <authorList>
            <consortium name="Genoscope - CEA"/>
            <person name="William W."/>
        </authorList>
    </citation>
    <scope>NUCLEOTIDE SEQUENCE</scope>
</reference>
<evidence type="ECO:0000313" key="2">
    <source>
        <dbReference type="EMBL" id="CAD8101173.1"/>
    </source>
</evidence>
<dbReference type="Proteomes" id="UP000692954">
    <property type="component" value="Unassembled WGS sequence"/>
</dbReference>
<organism evidence="2 3">
    <name type="scientific">Paramecium sonneborni</name>
    <dbReference type="NCBI Taxonomy" id="65129"/>
    <lineage>
        <taxon>Eukaryota</taxon>
        <taxon>Sar</taxon>
        <taxon>Alveolata</taxon>
        <taxon>Ciliophora</taxon>
        <taxon>Intramacronucleata</taxon>
        <taxon>Oligohymenophorea</taxon>
        <taxon>Peniculida</taxon>
        <taxon>Parameciidae</taxon>
        <taxon>Paramecium</taxon>
    </lineage>
</organism>